<dbReference type="InterPro" id="IPR014752">
    <property type="entry name" value="Arrestin-like_C"/>
</dbReference>
<organism evidence="3 4">
    <name type="scientific">Panagrolaimus davidi</name>
    <dbReference type="NCBI Taxonomy" id="227884"/>
    <lineage>
        <taxon>Eukaryota</taxon>
        <taxon>Metazoa</taxon>
        <taxon>Ecdysozoa</taxon>
        <taxon>Nematoda</taxon>
        <taxon>Chromadorea</taxon>
        <taxon>Rhabditida</taxon>
        <taxon>Tylenchina</taxon>
        <taxon>Panagrolaimomorpha</taxon>
        <taxon>Panagrolaimoidea</taxon>
        <taxon>Panagrolaimidae</taxon>
        <taxon>Panagrolaimus</taxon>
    </lineage>
</organism>
<evidence type="ECO:0000313" key="4">
    <source>
        <dbReference type="WBParaSite" id="PDA_v2.g15943.t1"/>
    </source>
</evidence>
<dbReference type="Gene3D" id="2.60.40.640">
    <property type="match status" value="1"/>
</dbReference>
<dbReference type="Pfam" id="PF00339">
    <property type="entry name" value="Arrestin_N"/>
    <property type="match status" value="1"/>
</dbReference>
<evidence type="ECO:0000259" key="2">
    <source>
        <dbReference type="Pfam" id="PF00339"/>
    </source>
</evidence>
<comment type="similarity">
    <text evidence="1">Belongs to the arrestin family.</text>
</comment>
<dbReference type="Proteomes" id="UP000887578">
    <property type="component" value="Unplaced"/>
</dbReference>
<evidence type="ECO:0000313" key="3">
    <source>
        <dbReference type="Proteomes" id="UP000887578"/>
    </source>
</evidence>
<accession>A0A914PE48</accession>
<feature type="domain" description="Arrestin-like N-terminal" evidence="2">
    <location>
        <begin position="4"/>
        <end position="57"/>
    </location>
</feature>
<dbReference type="AlphaFoldDB" id="A0A914PE48"/>
<proteinExistence type="inferred from homology"/>
<name>A0A914PE48_9BILA</name>
<sequence>MQIFTVVLDSASNAYFANTIVNGYIIIRSDKAIKARSIEIDINGQAKASWIHRRGKSVDNYDTGLFYIKSEFLLWTCL</sequence>
<protein>
    <submittedName>
        <fullName evidence="4">Arrestin-like N-terminal domain-containing protein</fullName>
    </submittedName>
</protein>
<evidence type="ECO:0000256" key="1">
    <source>
        <dbReference type="ARBA" id="ARBA00005298"/>
    </source>
</evidence>
<dbReference type="WBParaSite" id="PDA_v2.g15943.t1">
    <property type="protein sequence ID" value="PDA_v2.g15943.t1"/>
    <property type="gene ID" value="PDA_v2.g15943"/>
</dbReference>
<keyword evidence="3" id="KW-1185">Reference proteome</keyword>
<reference evidence="4" key="1">
    <citation type="submission" date="2022-11" db="UniProtKB">
        <authorList>
            <consortium name="WormBaseParasite"/>
        </authorList>
    </citation>
    <scope>IDENTIFICATION</scope>
</reference>
<dbReference type="InterPro" id="IPR011021">
    <property type="entry name" value="Arrestin-like_N"/>
</dbReference>